<evidence type="ECO:0000256" key="6">
    <source>
        <dbReference type="ARBA" id="ARBA00022989"/>
    </source>
</evidence>
<proteinExistence type="inferred from homology"/>
<feature type="transmembrane region" description="Helical" evidence="9">
    <location>
        <begin position="155"/>
        <end position="180"/>
    </location>
</feature>
<dbReference type="EMBL" id="JFKC01000003">
    <property type="protein sequence ID" value="OSQ51918.1"/>
    <property type="molecule type" value="Genomic_DNA"/>
</dbReference>
<evidence type="ECO:0000256" key="5">
    <source>
        <dbReference type="ARBA" id="ARBA00022927"/>
    </source>
</evidence>
<accession>A0A1X4NN44</accession>
<dbReference type="RefSeq" id="WP_085635637.1">
    <property type="nucleotide sequence ID" value="NZ_JFKC01000003.1"/>
</dbReference>
<keyword evidence="11" id="KW-0969">Cilium</keyword>
<sequence length="207" mass="21565">MPSSLSDIGTGGPIILLLLILSVFSLALIVYKIIQLWRVTANAPARESALSSYESGNFAEARKAVENGPAPADRVLAFAIKALNDGKSGPPLMTELVRRGNEEFSRMTNHIRLLELIAMISPLLGLLGTVLGMIQSFQELELAQGAANASVLAGGIWQALLTTAAGLLVAIPAAVGATLLSARAERGAQLIEGAVAQLMLIAGQPTT</sequence>
<dbReference type="Pfam" id="PF01618">
    <property type="entry name" value="MotA_ExbB"/>
    <property type="match status" value="1"/>
</dbReference>
<feature type="transmembrane region" description="Helical" evidence="9">
    <location>
        <begin position="12"/>
        <end position="31"/>
    </location>
</feature>
<evidence type="ECO:0000256" key="3">
    <source>
        <dbReference type="ARBA" id="ARBA00022475"/>
    </source>
</evidence>
<evidence type="ECO:0000313" key="11">
    <source>
        <dbReference type="EMBL" id="OSQ51918.1"/>
    </source>
</evidence>
<dbReference type="OrthoDB" id="4045at2"/>
<dbReference type="GO" id="GO:0017038">
    <property type="term" value="P:protein import"/>
    <property type="evidence" value="ECO:0007669"/>
    <property type="project" value="TreeGrafter"/>
</dbReference>
<protein>
    <submittedName>
        <fullName evidence="11">Flagellar motor protein MotA</fullName>
    </submittedName>
</protein>
<keyword evidence="6 9" id="KW-1133">Transmembrane helix</keyword>
<dbReference type="GO" id="GO:0005886">
    <property type="term" value="C:plasma membrane"/>
    <property type="evidence" value="ECO:0007669"/>
    <property type="project" value="UniProtKB-SubCell"/>
</dbReference>
<keyword evidence="2 8" id="KW-0813">Transport</keyword>
<keyword evidence="5 8" id="KW-0653">Protein transport</keyword>
<feature type="domain" description="MotA/TolQ/ExbB proton channel" evidence="10">
    <location>
        <begin position="71"/>
        <end position="191"/>
    </location>
</feature>
<evidence type="ECO:0000256" key="7">
    <source>
        <dbReference type="ARBA" id="ARBA00023136"/>
    </source>
</evidence>
<evidence type="ECO:0000256" key="1">
    <source>
        <dbReference type="ARBA" id="ARBA00004651"/>
    </source>
</evidence>
<dbReference type="Proteomes" id="UP000193926">
    <property type="component" value="Unassembled WGS sequence"/>
</dbReference>
<keyword evidence="11" id="KW-0282">Flagellum</keyword>
<reference evidence="11 12" key="1">
    <citation type="submission" date="2014-03" db="EMBL/GenBank/DDBJ databases">
        <title>The draft genome sequence of Marivita geojedonensis KCTC 23882.</title>
        <authorList>
            <person name="Lai Q."/>
            <person name="Shao Z."/>
        </authorList>
    </citation>
    <scope>NUCLEOTIDE SEQUENCE [LARGE SCALE GENOMIC DNA]</scope>
    <source>
        <strain evidence="11 12">DPG-138</strain>
    </source>
</reference>
<evidence type="ECO:0000259" key="10">
    <source>
        <dbReference type="Pfam" id="PF01618"/>
    </source>
</evidence>
<dbReference type="PANTHER" id="PTHR30625">
    <property type="entry name" value="PROTEIN TOLQ"/>
    <property type="match status" value="1"/>
</dbReference>
<keyword evidence="4 9" id="KW-0812">Transmembrane</keyword>
<evidence type="ECO:0000256" key="8">
    <source>
        <dbReference type="RuleBase" id="RU004057"/>
    </source>
</evidence>
<keyword evidence="11" id="KW-0966">Cell projection</keyword>
<comment type="caution">
    <text evidence="11">The sequence shown here is derived from an EMBL/GenBank/DDBJ whole genome shotgun (WGS) entry which is preliminary data.</text>
</comment>
<organism evidence="11 12">
    <name type="scientific">Marivita geojedonensis</name>
    <dbReference type="NCBI Taxonomy" id="1123756"/>
    <lineage>
        <taxon>Bacteria</taxon>
        <taxon>Pseudomonadati</taxon>
        <taxon>Pseudomonadota</taxon>
        <taxon>Alphaproteobacteria</taxon>
        <taxon>Rhodobacterales</taxon>
        <taxon>Roseobacteraceae</taxon>
        <taxon>Marivita</taxon>
    </lineage>
</organism>
<keyword evidence="7 9" id="KW-0472">Membrane</keyword>
<name>A0A1X4NN44_9RHOB</name>
<comment type="subcellular location">
    <subcellularLocation>
        <location evidence="1">Cell membrane</location>
        <topology evidence="1">Multi-pass membrane protein</topology>
    </subcellularLocation>
    <subcellularLocation>
        <location evidence="8">Membrane</location>
        <topology evidence="8">Multi-pass membrane protein</topology>
    </subcellularLocation>
</comment>
<dbReference type="InterPro" id="IPR002898">
    <property type="entry name" value="MotA_ExbB_proton_chnl"/>
</dbReference>
<gene>
    <name evidence="11" type="ORF">MGEO_05050</name>
</gene>
<dbReference type="InterPro" id="IPR050790">
    <property type="entry name" value="ExbB/TolQ_transport"/>
</dbReference>
<dbReference type="STRING" id="1123756.MGEO_05050"/>
<evidence type="ECO:0000256" key="2">
    <source>
        <dbReference type="ARBA" id="ARBA00022448"/>
    </source>
</evidence>
<evidence type="ECO:0000313" key="12">
    <source>
        <dbReference type="Proteomes" id="UP000193926"/>
    </source>
</evidence>
<keyword evidence="3" id="KW-1003">Cell membrane</keyword>
<comment type="similarity">
    <text evidence="8">Belongs to the exbB/tolQ family.</text>
</comment>
<evidence type="ECO:0000256" key="9">
    <source>
        <dbReference type="SAM" id="Phobius"/>
    </source>
</evidence>
<keyword evidence="12" id="KW-1185">Reference proteome</keyword>
<evidence type="ECO:0000256" key="4">
    <source>
        <dbReference type="ARBA" id="ARBA00022692"/>
    </source>
</evidence>
<dbReference type="AlphaFoldDB" id="A0A1X4NN44"/>
<feature type="transmembrane region" description="Helical" evidence="9">
    <location>
        <begin position="113"/>
        <end position="135"/>
    </location>
</feature>
<dbReference type="PANTHER" id="PTHR30625:SF15">
    <property type="entry name" value="BIOPOLYMER TRANSPORT PROTEIN EXBB"/>
    <property type="match status" value="1"/>
</dbReference>